<dbReference type="AlphaFoldDB" id="A0A1I4IJR9"/>
<gene>
    <name evidence="1" type="ORF">SAMN04487943_102153</name>
</gene>
<dbReference type="STRING" id="334253.SAMN04487943_102153"/>
<name>A0A1I4IJR9_9BACI</name>
<evidence type="ECO:0000313" key="2">
    <source>
        <dbReference type="Proteomes" id="UP000198565"/>
    </source>
</evidence>
<reference evidence="2" key="1">
    <citation type="submission" date="2016-10" db="EMBL/GenBank/DDBJ databases">
        <authorList>
            <person name="Varghese N."/>
            <person name="Submissions S."/>
        </authorList>
    </citation>
    <scope>NUCLEOTIDE SEQUENCE [LARGE SCALE GENOMIC DNA]</scope>
    <source>
        <strain evidence="2">CGMCC 1.4250</strain>
    </source>
</reference>
<keyword evidence="2" id="KW-1185">Reference proteome</keyword>
<dbReference type="EMBL" id="FOTR01000002">
    <property type="protein sequence ID" value="SFL54568.1"/>
    <property type="molecule type" value="Genomic_DNA"/>
</dbReference>
<sequence>MKKMLIVIDPFDPGLSMEHQLYLLHRHLASDTEIYVKLLAHHPLFLQHLNKDINILAPINHRISSAKKDPCNPKNWLFTLRPRPVPWHIRKAYYNFPSLVRLYWKYINREVTESHIHYDEAISLSTGIVTFYLRDKVQAKKKVYYFPVRQFKQAVAPIIDQLCQGDFVYTASKSMYRELKINNSRMTYYPDPYYNESLDRVLQLSEIIRYHQPHVSLLSTNLQNRENIEGFIHMCRYLVKQNTPFRWYFYGKNQNEAIIRKELKSQQLEDYVVFIGDVANVFRYLANADIYVECKQQSSLYFEAEMMHKPIVHIKNELPSGSSHIVQALKSIKKM</sequence>
<dbReference type="GO" id="GO:0016740">
    <property type="term" value="F:transferase activity"/>
    <property type="evidence" value="ECO:0007669"/>
    <property type="project" value="UniProtKB-KW"/>
</dbReference>
<proteinExistence type="predicted"/>
<evidence type="ECO:0000313" key="1">
    <source>
        <dbReference type="EMBL" id="SFL54568.1"/>
    </source>
</evidence>
<dbReference type="Gene3D" id="3.40.50.2000">
    <property type="entry name" value="Glycogen Phosphorylase B"/>
    <property type="match status" value="2"/>
</dbReference>
<dbReference type="RefSeq" id="WP_091481645.1">
    <property type="nucleotide sequence ID" value="NZ_FOTR01000002.1"/>
</dbReference>
<dbReference type="Proteomes" id="UP000198565">
    <property type="component" value="Unassembled WGS sequence"/>
</dbReference>
<protein>
    <submittedName>
        <fullName evidence="1">Glycosyltransferase involved in cell wall bisynthesis</fullName>
    </submittedName>
</protein>
<accession>A0A1I4IJR9</accession>
<dbReference type="SUPFAM" id="SSF53756">
    <property type="entry name" value="UDP-Glycosyltransferase/glycogen phosphorylase"/>
    <property type="match status" value="1"/>
</dbReference>
<organism evidence="1 2">
    <name type="scientific">Gracilibacillus orientalis</name>
    <dbReference type="NCBI Taxonomy" id="334253"/>
    <lineage>
        <taxon>Bacteria</taxon>
        <taxon>Bacillati</taxon>
        <taxon>Bacillota</taxon>
        <taxon>Bacilli</taxon>
        <taxon>Bacillales</taxon>
        <taxon>Bacillaceae</taxon>
        <taxon>Gracilibacillus</taxon>
    </lineage>
</organism>
<keyword evidence="1" id="KW-0808">Transferase</keyword>
<dbReference type="Pfam" id="PF13692">
    <property type="entry name" value="Glyco_trans_1_4"/>
    <property type="match status" value="1"/>
</dbReference>